<gene>
    <name evidence="4" type="ORF">H8E41_04165</name>
</gene>
<dbReference type="Gene3D" id="3.10.580.10">
    <property type="entry name" value="CBS-domain"/>
    <property type="match status" value="1"/>
</dbReference>
<reference evidence="4 5" key="1">
    <citation type="submission" date="2020-08" db="EMBL/GenBank/DDBJ databases">
        <title>Bridging the membrane lipid divide: bacteria of the FCB group superphylum have the potential to synthesize archaeal ether lipids.</title>
        <authorList>
            <person name="Villanueva L."/>
            <person name="Von Meijenfeldt F.A.B."/>
            <person name="Westbye A.B."/>
            <person name="Yadav S."/>
            <person name="Hopmans E.C."/>
            <person name="Dutilh B.E."/>
            <person name="Sinninghe Damste J.S."/>
        </authorList>
    </citation>
    <scope>NUCLEOTIDE SEQUENCE [LARGE SCALE GENOMIC DNA]</scope>
    <source>
        <strain evidence="4">NIOZ-UU47</strain>
    </source>
</reference>
<dbReference type="PANTHER" id="PTHR48108">
    <property type="entry name" value="CBS DOMAIN-CONTAINING PROTEIN CBSX2, CHLOROPLASTIC"/>
    <property type="match status" value="1"/>
</dbReference>
<dbReference type="SMART" id="SM00116">
    <property type="entry name" value="CBS"/>
    <property type="match status" value="2"/>
</dbReference>
<name>A0A8J6TBM9_9BACT</name>
<keyword evidence="2" id="KW-0129">CBS domain</keyword>
<dbReference type="AlphaFoldDB" id="A0A8J6TBM9"/>
<keyword evidence="1" id="KW-0677">Repeat</keyword>
<evidence type="ECO:0000313" key="5">
    <source>
        <dbReference type="Proteomes" id="UP000614424"/>
    </source>
</evidence>
<dbReference type="InterPro" id="IPR046342">
    <property type="entry name" value="CBS_dom_sf"/>
</dbReference>
<dbReference type="CDD" id="cd04584">
    <property type="entry name" value="CBS_pair_AcuB_like"/>
    <property type="match status" value="1"/>
</dbReference>
<evidence type="ECO:0000256" key="1">
    <source>
        <dbReference type="ARBA" id="ARBA00022737"/>
    </source>
</evidence>
<protein>
    <submittedName>
        <fullName evidence="4">CBS domain-containing protein</fullName>
    </submittedName>
</protein>
<accession>A0A8J6TBM9</accession>
<organism evidence="4 5">
    <name type="scientific">Candidatus Desulfobia pelagia</name>
    <dbReference type="NCBI Taxonomy" id="2841692"/>
    <lineage>
        <taxon>Bacteria</taxon>
        <taxon>Pseudomonadati</taxon>
        <taxon>Thermodesulfobacteriota</taxon>
        <taxon>Desulfobulbia</taxon>
        <taxon>Desulfobulbales</taxon>
        <taxon>Desulfobulbaceae</taxon>
        <taxon>Candidatus Desulfobia</taxon>
    </lineage>
</organism>
<evidence type="ECO:0000313" key="4">
    <source>
        <dbReference type="EMBL" id="MBC8317076.1"/>
    </source>
</evidence>
<evidence type="ECO:0000256" key="2">
    <source>
        <dbReference type="PROSITE-ProRule" id="PRU00703"/>
    </source>
</evidence>
<dbReference type="Pfam" id="PF00571">
    <property type="entry name" value="CBS"/>
    <property type="match status" value="2"/>
</dbReference>
<dbReference type="InterPro" id="IPR051462">
    <property type="entry name" value="CBS_domain-containing"/>
</dbReference>
<comment type="caution">
    <text evidence="4">The sequence shown here is derived from an EMBL/GenBank/DDBJ whole genome shotgun (WGS) entry which is preliminary data.</text>
</comment>
<dbReference type="PROSITE" id="PS51371">
    <property type="entry name" value="CBS"/>
    <property type="match status" value="2"/>
</dbReference>
<dbReference type="InterPro" id="IPR000644">
    <property type="entry name" value="CBS_dom"/>
</dbReference>
<proteinExistence type="predicted"/>
<sequence>MKVKNWMKANPVTISRDELLQDATELMKEHSIRHLPVMDEDSLVGFITESDLRHFSFPSQVKDIPVHQVMVLNPLTINANASIESAARLIYDYKIGGLPVLDRKHLVGIITASDILAAFIEVMGLFKASTRIDVVVDKKGGLEEVTRIIKECGGEIISVAIESHAARRKVHYFRLEKCDPKPVVEALEKAGHKVVSVME</sequence>
<dbReference type="EMBL" id="JACNJZ010000068">
    <property type="protein sequence ID" value="MBC8317076.1"/>
    <property type="molecule type" value="Genomic_DNA"/>
</dbReference>
<feature type="domain" description="CBS" evidence="3">
    <location>
        <begin position="7"/>
        <end position="64"/>
    </location>
</feature>
<dbReference type="Proteomes" id="UP000614424">
    <property type="component" value="Unassembled WGS sequence"/>
</dbReference>
<dbReference type="PANTHER" id="PTHR48108:SF34">
    <property type="entry name" value="CBS DOMAIN-CONTAINING PROTEIN YHCV"/>
    <property type="match status" value="1"/>
</dbReference>
<evidence type="ECO:0000259" key="3">
    <source>
        <dbReference type="PROSITE" id="PS51371"/>
    </source>
</evidence>
<dbReference type="SUPFAM" id="SSF54631">
    <property type="entry name" value="CBS-domain pair"/>
    <property type="match status" value="1"/>
</dbReference>
<feature type="domain" description="CBS" evidence="3">
    <location>
        <begin position="70"/>
        <end position="129"/>
    </location>
</feature>